<proteinExistence type="predicted"/>
<keyword evidence="3" id="KW-1185">Reference proteome</keyword>
<keyword evidence="1" id="KW-0732">Signal</keyword>
<dbReference type="PROSITE" id="PS51257">
    <property type="entry name" value="PROKAR_LIPOPROTEIN"/>
    <property type="match status" value="1"/>
</dbReference>
<evidence type="ECO:0000313" key="3">
    <source>
        <dbReference type="Proteomes" id="UP000460549"/>
    </source>
</evidence>
<reference evidence="2 3" key="1">
    <citation type="submission" date="2019-08" db="EMBL/GenBank/DDBJ databases">
        <title>In-depth cultivation of the pig gut microbiome towards novel bacterial diversity and tailored functional studies.</title>
        <authorList>
            <person name="Wylensek D."/>
            <person name="Hitch T.C.A."/>
            <person name="Clavel T."/>
        </authorList>
    </citation>
    <scope>NUCLEOTIDE SEQUENCE [LARGE SCALE GENOMIC DNA]</scope>
    <source>
        <strain evidence="2 3">NM-380-WT-3C1</strain>
    </source>
</reference>
<accession>A0A7X2PD06</accession>
<organism evidence="2 3">
    <name type="scientific">Bullifex porci</name>
    <dbReference type="NCBI Taxonomy" id="2606638"/>
    <lineage>
        <taxon>Bacteria</taxon>
        <taxon>Pseudomonadati</taxon>
        <taxon>Spirochaetota</taxon>
        <taxon>Spirochaetia</taxon>
        <taxon>Spirochaetales</taxon>
        <taxon>Spirochaetaceae</taxon>
        <taxon>Bullifex</taxon>
    </lineage>
</organism>
<evidence type="ECO:0000256" key="1">
    <source>
        <dbReference type="SAM" id="SignalP"/>
    </source>
</evidence>
<protein>
    <submittedName>
        <fullName evidence="2">Uncharacterized protein</fullName>
    </submittedName>
</protein>
<evidence type="ECO:0000313" key="2">
    <source>
        <dbReference type="EMBL" id="MSU06482.1"/>
    </source>
</evidence>
<dbReference type="RefSeq" id="WP_154425456.1">
    <property type="nucleotide sequence ID" value="NZ_VUNN01000012.1"/>
</dbReference>
<comment type="caution">
    <text evidence="2">The sequence shown here is derived from an EMBL/GenBank/DDBJ whole genome shotgun (WGS) entry which is preliminary data.</text>
</comment>
<feature type="chain" id="PRO_5031183203" evidence="1">
    <location>
        <begin position="20"/>
        <end position="85"/>
    </location>
</feature>
<dbReference type="AlphaFoldDB" id="A0A7X2PD06"/>
<dbReference type="Proteomes" id="UP000460549">
    <property type="component" value="Unassembled WGS sequence"/>
</dbReference>
<dbReference type="EMBL" id="VUNN01000012">
    <property type="protein sequence ID" value="MSU06482.1"/>
    <property type="molecule type" value="Genomic_DNA"/>
</dbReference>
<name>A0A7X2PD06_9SPIO</name>
<sequence>MKKLSISLLVMLLIASLFTSCSMGSDDASNVRVKVKITPSGGGRSLTTDFETINLDDDNITWYYSATKVSETQFNYGATSKSLLP</sequence>
<feature type="signal peptide" evidence="1">
    <location>
        <begin position="1"/>
        <end position="19"/>
    </location>
</feature>
<gene>
    <name evidence="2" type="ORF">FYJ80_06755</name>
</gene>